<dbReference type="InterPro" id="IPR022764">
    <property type="entry name" value="Peptidase_S54_rhomboid_dom"/>
</dbReference>
<dbReference type="InterPro" id="IPR035952">
    <property type="entry name" value="Rhomboid-like_sf"/>
</dbReference>
<feature type="domain" description="Peptidase S54 rhomboid" evidence="7">
    <location>
        <begin position="391"/>
        <end position="528"/>
    </location>
</feature>
<evidence type="ECO:0000313" key="9">
    <source>
        <dbReference type="Proteomes" id="UP000501690"/>
    </source>
</evidence>
<evidence type="ECO:0000313" key="8">
    <source>
        <dbReference type="EMBL" id="QCD93949.1"/>
    </source>
</evidence>
<keyword evidence="3 6" id="KW-0812">Transmembrane</keyword>
<evidence type="ECO:0000256" key="4">
    <source>
        <dbReference type="ARBA" id="ARBA00022989"/>
    </source>
</evidence>
<dbReference type="Pfam" id="PF01694">
    <property type="entry name" value="Rhomboid"/>
    <property type="match status" value="1"/>
</dbReference>
<evidence type="ECO:0000256" key="5">
    <source>
        <dbReference type="ARBA" id="ARBA00023136"/>
    </source>
</evidence>
<reference evidence="8 9" key="1">
    <citation type="submission" date="2019-04" db="EMBL/GenBank/DDBJ databases">
        <title>An improved genome assembly and genetic linkage map for asparagus bean, Vigna unguiculata ssp. sesquipedialis.</title>
        <authorList>
            <person name="Xia Q."/>
            <person name="Zhang R."/>
            <person name="Dong Y."/>
        </authorList>
    </citation>
    <scope>NUCLEOTIDE SEQUENCE [LARGE SCALE GENOMIC DNA]</scope>
    <source>
        <tissue evidence="8">Leaf</tissue>
    </source>
</reference>
<dbReference type="PANTHER" id="PTHR43731:SF30">
    <property type="entry name" value="RHOMBOID-LIKE PROTEIN 9, CHLOROPLASTIC"/>
    <property type="match status" value="1"/>
</dbReference>
<keyword evidence="9" id="KW-1185">Reference proteome</keyword>
<keyword evidence="5 6" id="KW-0472">Membrane</keyword>
<comment type="subcellular location">
    <subcellularLocation>
        <location evidence="1">Membrane</location>
        <topology evidence="1">Multi-pass membrane protein</topology>
    </subcellularLocation>
</comment>
<name>A0A4D6LY77_VIGUN</name>
<accession>A0A4D6LY77</accession>
<evidence type="ECO:0000256" key="2">
    <source>
        <dbReference type="ARBA" id="ARBA00009045"/>
    </source>
</evidence>
<dbReference type="SUPFAM" id="SSF144091">
    <property type="entry name" value="Rhomboid-like"/>
    <property type="match status" value="1"/>
</dbReference>
<dbReference type="PANTHER" id="PTHR43731">
    <property type="entry name" value="RHOMBOID PROTEASE"/>
    <property type="match status" value="1"/>
</dbReference>
<organism evidence="8 9">
    <name type="scientific">Vigna unguiculata</name>
    <name type="common">Cowpea</name>
    <dbReference type="NCBI Taxonomy" id="3917"/>
    <lineage>
        <taxon>Eukaryota</taxon>
        <taxon>Viridiplantae</taxon>
        <taxon>Streptophyta</taxon>
        <taxon>Embryophyta</taxon>
        <taxon>Tracheophyta</taxon>
        <taxon>Spermatophyta</taxon>
        <taxon>Magnoliopsida</taxon>
        <taxon>eudicotyledons</taxon>
        <taxon>Gunneridae</taxon>
        <taxon>Pentapetalae</taxon>
        <taxon>rosids</taxon>
        <taxon>fabids</taxon>
        <taxon>Fabales</taxon>
        <taxon>Fabaceae</taxon>
        <taxon>Papilionoideae</taxon>
        <taxon>50 kb inversion clade</taxon>
        <taxon>NPAAA clade</taxon>
        <taxon>indigoferoid/millettioid clade</taxon>
        <taxon>Phaseoleae</taxon>
        <taxon>Vigna</taxon>
    </lineage>
</organism>
<dbReference type="GO" id="GO:0004252">
    <property type="term" value="F:serine-type endopeptidase activity"/>
    <property type="evidence" value="ECO:0007669"/>
    <property type="project" value="InterPro"/>
</dbReference>
<evidence type="ECO:0000256" key="6">
    <source>
        <dbReference type="SAM" id="Phobius"/>
    </source>
</evidence>
<dbReference type="InterPro" id="IPR050925">
    <property type="entry name" value="Rhomboid_protease_S54"/>
</dbReference>
<dbReference type="FunFam" id="1.20.1540.10:FF:000017">
    <property type="entry name" value="RHOMBOID-like protein 9, chloroplastic"/>
    <property type="match status" value="1"/>
</dbReference>
<sequence>MKPLPYVIYGIPSRTKSNSLSFAFQFIDSMTILACSNCKNKALKGFMFFCLLEKEPTDIFDCMRYLGVCNNLTKVFVVQSPIKLISFHVISHFHCCLIKLKLGFQVFMAAFPMFYKMPYKDKNLPAQNAMRQSEKRFLYECYKMKRSIFMCRSFQPWNKVNNALTKSNTRERNVPRCTLHDKVSLHKNVTRLCVSDNQRCYSKKENFSRVWCSAGSSSTEKQLRSLDSYFGKLQDNEKLRTFDSSHKVTQVYQTECQTRSETAIESLDEYLGKINHGANQESRMPYYVENSSEENLAPKQSVSEDIERSHFRKQNAFVGIRRLKDVHGPRSDTDSLQHFETSSLYLIGILVSINIAVFLFEIASPVRTSDVEMFSIPLLYGAKINHLIMVGEWWRLITPMFLHAGIFHMGLSCWALVTFGPQVCKDYGSFTFFLIYILGGIACNFTSFLHTPDPTVGGTGPVFAIIGAWLMYQIQNKDLIASDASESLFQKAVIITALMFILSHFGPIDEWSHFGAAFSGMAYGFLTIPTLQLNDTSSGTSQEEGLKLVRKQGDSCKSLFIFTIFIVVLSSFLLFMEPPPNALASVNAAAFDALEYVLIFG</sequence>
<evidence type="ECO:0000259" key="7">
    <source>
        <dbReference type="Pfam" id="PF01694"/>
    </source>
</evidence>
<feature type="transmembrane region" description="Helical" evidence="6">
    <location>
        <begin position="344"/>
        <end position="362"/>
    </location>
</feature>
<feature type="transmembrane region" description="Helical" evidence="6">
    <location>
        <begin position="427"/>
        <end position="449"/>
    </location>
</feature>
<dbReference type="EMBL" id="CP039349">
    <property type="protein sequence ID" value="QCD93949.1"/>
    <property type="molecule type" value="Genomic_DNA"/>
</dbReference>
<protein>
    <submittedName>
        <fullName evidence="8">Peptidase S54</fullName>
    </submittedName>
</protein>
<dbReference type="AlphaFoldDB" id="A0A4D6LY77"/>
<evidence type="ECO:0000256" key="3">
    <source>
        <dbReference type="ARBA" id="ARBA00022692"/>
    </source>
</evidence>
<comment type="similarity">
    <text evidence="2">Belongs to the peptidase S54 family.</text>
</comment>
<dbReference type="GO" id="GO:0016020">
    <property type="term" value="C:membrane"/>
    <property type="evidence" value="ECO:0007669"/>
    <property type="project" value="UniProtKB-SubCell"/>
</dbReference>
<evidence type="ECO:0000256" key="1">
    <source>
        <dbReference type="ARBA" id="ARBA00004141"/>
    </source>
</evidence>
<dbReference type="Gene3D" id="1.20.1540.10">
    <property type="entry name" value="Rhomboid-like"/>
    <property type="match status" value="1"/>
</dbReference>
<feature type="transmembrane region" description="Helical" evidence="6">
    <location>
        <begin position="555"/>
        <end position="576"/>
    </location>
</feature>
<proteinExistence type="inferred from homology"/>
<keyword evidence="4 6" id="KW-1133">Transmembrane helix</keyword>
<dbReference type="Proteomes" id="UP000501690">
    <property type="component" value="Linkage Group LG5"/>
</dbReference>
<feature type="transmembrane region" description="Helical" evidence="6">
    <location>
        <begin position="455"/>
        <end position="472"/>
    </location>
</feature>
<feature type="transmembrane region" description="Helical" evidence="6">
    <location>
        <begin position="400"/>
        <end position="420"/>
    </location>
</feature>
<gene>
    <name evidence="8" type="ORF">DEO72_LG5g2026</name>
</gene>